<evidence type="ECO:0000313" key="8">
    <source>
        <dbReference type="Proteomes" id="UP000477010"/>
    </source>
</evidence>
<dbReference type="InterPro" id="IPR024356">
    <property type="entry name" value="DUF3873"/>
</dbReference>
<dbReference type="EMBL" id="WKQE01000025">
    <property type="protein sequence ID" value="MSC81815.1"/>
    <property type="molecule type" value="Genomic_DNA"/>
</dbReference>
<evidence type="ECO:0000313" key="4">
    <source>
        <dbReference type="EMBL" id="PDX81087.1"/>
    </source>
</evidence>
<proteinExistence type="predicted"/>
<dbReference type="AlphaFoldDB" id="A0A2A7A3Y4"/>
<reference evidence="7 8" key="3">
    <citation type="journal article" date="2019" name="Nat. Med.">
        <title>A library of human gut bacterial isolates paired with longitudinal multiomics data enables mechanistic microbiome research.</title>
        <authorList>
            <person name="Poyet M."/>
            <person name="Groussin M."/>
            <person name="Gibbons S.M."/>
            <person name="Avila-Pacheco J."/>
            <person name="Jiang X."/>
            <person name="Kearney S.M."/>
            <person name="Perrotta A.R."/>
            <person name="Berdy B."/>
            <person name="Zhao S."/>
            <person name="Lieberman T.D."/>
            <person name="Swanson P.K."/>
            <person name="Smith M."/>
            <person name="Roesemann S."/>
            <person name="Alexander J.E."/>
            <person name="Rich S.A."/>
            <person name="Livny J."/>
            <person name="Vlamakis H."/>
            <person name="Clish C."/>
            <person name="Bullock K."/>
            <person name="Deik A."/>
            <person name="Scott J."/>
            <person name="Pierce K.A."/>
            <person name="Xavier R.J."/>
            <person name="Alm E.J."/>
        </authorList>
    </citation>
    <scope>NUCLEOTIDE SEQUENCE [LARGE SCALE GENOMIC DNA]</scope>
    <source>
        <strain evidence="1 7">BIOML-A1</strain>
        <strain evidence="2 8">BIOML-B9</strain>
    </source>
</reference>
<comment type="caution">
    <text evidence="3">The sequence shown here is derived from an EMBL/GenBank/DDBJ whole genome shotgun (WGS) entry which is preliminary data.</text>
</comment>
<dbReference type="EMBL" id="WKQN01000003">
    <property type="protein sequence ID" value="MSC62426.1"/>
    <property type="molecule type" value="Genomic_DNA"/>
</dbReference>
<accession>A0A2A7A3Y4</accession>
<dbReference type="OrthoDB" id="1853865at2"/>
<dbReference type="Pfam" id="PF12989">
    <property type="entry name" value="DUF3873"/>
    <property type="match status" value="1"/>
</dbReference>
<evidence type="ECO:0000313" key="2">
    <source>
        <dbReference type="EMBL" id="MSC81815.1"/>
    </source>
</evidence>
<evidence type="ECO:0000313" key="6">
    <source>
        <dbReference type="Proteomes" id="UP000220005"/>
    </source>
</evidence>
<reference evidence="3" key="2">
    <citation type="submission" date="2017-07" db="EMBL/GenBank/DDBJ databases">
        <authorList>
            <person name="Sun Z.S."/>
            <person name="Albrecht U."/>
            <person name="Echele G."/>
            <person name="Lee C.C."/>
        </authorList>
    </citation>
    <scope>NUCLEOTIDE SEQUENCE</scope>
    <source>
        <strain evidence="3">CNCM I 4546</strain>
        <strain evidence="4">CNCM I 4575</strain>
    </source>
</reference>
<dbReference type="Proteomes" id="UP000477010">
    <property type="component" value="Unassembled WGS sequence"/>
</dbReference>
<dbReference type="GeneID" id="75068592"/>
<evidence type="ECO:0000313" key="7">
    <source>
        <dbReference type="Proteomes" id="UP000461506"/>
    </source>
</evidence>
<organism evidence="3 5">
    <name type="scientific">Faecalibacterium prausnitzii</name>
    <dbReference type="NCBI Taxonomy" id="853"/>
    <lineage>
        <taxon>Bacteria</taxon>
        <taxon>Bacillati</taxon>
        <taxon>Bacillota</taxon>
        <taxon>Clostridia</taxon>
        <taxon>Eubacteriales</taxon>
        <taxon>Oscillospiraceae</taxon>
        <taxon>Faecalibacterium</taxon>
    </lineage>
</organism>
<evidence type="ECO:0000313" key="3">
    <source>
        <dbReference type="EMBL" id="PDX73826.1"/>
    </source>
</evidence>
<sequence>MEQLYLMPGEERYTKFRDENGVPKIRYTYCSLHGKLFNCVCRSTDEAQRLCEDWLVTQDRCYIN</sequence>
<dbReference type="EMBL" id="NMTV01000010">
    <property type="protein sequence ID" value="PDX73826.1"/>
    <property type="molecule type" value="Genomic_DNA"/>
</dbReference>
<name>A0A2A7A3Y4_9FIRM</name>
<dbReference type="Proteomes" id="UP000461506">
    <property type="component" value="Unassembled WGS sequence"/>
</dbReference>
<evidence type="ECO:0000313" key="5">
    <source>
        <dbReference type="Proteomes" id="UP000219901"/>
    </source>
</evidence>
<protein>
    <submittedName>
        <fullName evidence="3">DUF3873 domain-containing protein</fullName>
    </submittedName>
</protein>
<dbReference type="Proteomes" id="UP000219901">
    <property type="component" value="Unassembled WGS sequence"/>
</dbReference>
<dbReference type="EMBL" id="NMTY01000017">
    <property type="protein sequence ID" value="PDX81087.1"/>
    <property type="molecule type" value="Genomic_DNA"/>
</dbReference>
<reference evidence="5 6" key="1">
    <citation type="journal article" date="2017" name="Front. Microbiol.">
        <title>New Insights into the Diversity of the Genus Faecalibacterium.</title>
        <authorList>
            <person name="Benevides L."/>
            <person name="Burman S."/>
            <person name="Martin R."/>
            <person name="Robert V."/>
            <person name="Thomas M."/>
            <person name="Miquel S."/>
            <person name="Chain F."/>
            <person name="Sokol H."/>
            <person name="Bermudez-Humaran L.G."/>
            <person name="Morrison M."/>
            <person name="Langella P."/>
            <person name="Azevedo V.A."/>
            <person name="Chatel J.M."/>
            <person name="Soares S."/>
        </authorList>
    </citation>
    <scope>NUCLEOTIDE SEQUENCE [LARGE SCALE GENOMIC DNA]</scope>
    <source>
        <strain evidence="3 5">CNCM I 4546</strain>
        <strain evidence="4 6">CNCM I 4575</strain>
    </source>
</reference>
<evidence type="ECO:0000313" key="1">
    <source>
        <dbReference type="EMBL" id="MSC62426.1"/>
    </source>
</evidence>
<dbReference type="RefSeq" id="WP_005924624.1">
    <property type="nucleotide sequence ID" value="NZ_CABKNH010000002.1"/>
</dbReference>
<gene>
    <name evidence="3" type="ORF">CGS55_01005</name>
    <name evidence="4" type="ORF">CGS58_08920</name>
    <name evidence="2" type="ORF">GKD85_13590</name>
    <name evidence="1" type="ORF">GKD95_03510</name>
</gene>
<dbReference type="Proteomes" id="UP000220005">
    <property type="component" value="Unassembled WGS sequence"/>
</dbReference>